<dbReference type="GeneID" id="97892914"/>
<organism evidence="2 3">
    <name type="scientific">Loktanella salsilacus</name>
    <dbReference type="NCBI Taxonomy" id="195913"/>
    <lineage>
        <taxon>Bacteria</taxon>
        <taxon>Pseudomonadati</taxon>
        <taxon>Pseudomonadota</taxon>
        <taxon>Alphaproteobacteria</taxon>
        <taxon>Rhodobacterales</taxon>
        <taxon>Roseobacteraceae</taxon>
        <taxon>Loktanella</taxon>
    </lineage>
</organism>
<dbReference type="SUPFAM" id="SSF158791">
    <property type="entry name" value="MgtE N-terminal domain-like"/>
    <property type="match status" value="1"/>
</dbReference>
<reference evidence="2 3" key="1">
    <citation type="submission" date="2016-10" db="EMBL/GenBank/DDBJ databases">
        <authorList>
            <person name="de Groot N.N."/>
        </authorList>
    </citation>
    <scope>NUCLEOTIDE SEQUENCE [LARGE SCALE GENOMIC DNA]</scope>
    <source>
        <strain evidence="2 3">DSM 16199</strain>
    </source>
</reference>
<evidence type="ECO:0000313" key="2">
    <source>
        <dbReference type="EMBL" id="SFL29772.1"/>
    </source>
</evidence>
<dbReference type="OrthoDB" id="9791432at2"/>
<keyword evidence="2" id="KW-0966">Cell projection</keyword>
<proteinExistence type="predicted"/>
<dbReference type="RefSeq" id="WP_090189959.1">
    <property type="nucleotide sequence ID" value="NZ_CAXYBM010000006.1"/>
</dbReference>
<feature type="coiled-coil region" evidence="1">
    <location>
        <begin position="83"/>
        <end position="117"/>
    </location>
</feature>
<keyword evidence="1" id="KW-0175">Coiled coil</keyword>
<keyword evidence="2" id="KW-0969">Cilium</keyword>
<gene>
    <name evidence="2" type="ORF">SAMN04488004_11315</name>
</gene>
<keyword evidence="3" id="KW-1185">Reference proteome</keyword>
<dbReference type="EMBL" id="FOTF01000013">
    <property type="protein sequence ID" value="SFL29772.1"/>
    <property type="molecule type" value="Genomic_DNA"/>
</dbReference>
<protein>
    <submittedName>
        <fullName evidence="2">Flagellar motility protein MotE, a chaperone for MotC folding</fullName>
    </submittedName>
</protein>
<dbReference type="Gene3D" id="1.10.220.30">
    <property type="match status" value="1"/>
</dbReference>
<dbReference type="Proteomes" id="UP000199550">
    <property type="component" value="Unassembled WGS sequence"/>
</dbReference>
<evidence type="ECO:0000256" key="1">
    <source>
        <dbReference type="SAM" id="Coils"/>
    </source>
</evidence>
<dbReference type="STRING" id="195913.SAMN04488004_11315"/>
<keyword evidence="2" id="KW-0282">Flagellum</keyword>
<dbReference type="AlphaFoldDB" id="A0A1I4GI81"/>
<evidence type="ECO:0000313" key="3">
    <source>
        <dbReference type="Proteomes" id="UP000199550"/>
    </source>
</evidence>
<sequence>MKFFSLPKIIVLGLGVAGMLKLSVDLMPMAAIAEAATDSALPAPEVGADLPATTRPTGDIIDSNVCEPSQVIADAIAEERALLITQRQEIADEQARLALAEESLRAEQTRLSETRDEIAAQLAVIEGAKDQDMTKLVELYRNMKPQVAAGIMDEIDIETAVEVIGAMAERDAAQIMGSFSLVRARLITKILLERSKLPADRNLEGLRLR</sequence>
<name>A0A1I4GI81_9RHOB</name>
<accession>A0A1I4GI81</accession>